<sequence length="32" mass="3522">IIRCDEIPCNGTATVICQKLSTSKTSIIQAKW</sequence>
<reference evidence="1" key="1">
    <citation type="submission" date="2021-02" db="EMBL/GenBank/DDBJ databases">
        <authorList>
            <person name="Nowell W R."/>
        </authorList>
    </citation>
    <scope>NUCLEOTIDE SEQUENCE</scope>
</reference>
<comment type="caution">
    <text evidence="1">The sequence shown here is derived from an EMBL/GenBank/DDBJ whole genome shotgun (WGS) entry which is preliminary data.</text>
</comment>
<protein>
    <submittedName>
        <fullName evidence="1">Uncharacterized protein</fullName>
    </submittedName>
</protein>
<proteinExistence type="predicted"/>
<dbReference type="Proteomes" id="UP000663836">
    <property type="component" value="Unassembled WGS sequence"/>
</dbReference>
<accession>A0A820FKI7</accession>
<dbReference type="EMBL" id="CAJOBD010024990">
    <property type="protein sequence ID" value="CAF4261902.1"/>
    <property type="molecule type" value="Genomic_DNA"/>
</dbReference>
<evidence type="ECO:0000313" key="2">
    <source>
        <dbReference type="Proteomes" id="UP000663836"/>
    </source>
</evidence>
<evidence type="ECO:0000313" key="1">
    <source>
        <dbReference type="EMBL" id="CAF4261902.1"/>
    </source>
</evidence>
<name>A0A820FKI7_9BILA</name>
<gene>
    <name evidence="1" type="ORF">JBS370_LOCUS39105</name>
</gene>
<dbReference type="AlphaFoldDB" id="A0A820FKI7"/>
<organism evidence="1 2">
    <name type="scientific">Rotaria sordida</name>
    <dbReference type="NCBI Taxonomy" id="392033"/>
    <lineage>
        <taxon>Eukaryota</taxon>
        <taxon>Metazoa</taxon>
        <taxon>Spiralia</taxon>
        <taxon>Gnathifera</taxon>
        <taxon>Rotifera</taxon>
        <taxon>Eurotatoria</taxon>
        <taxon>Bdelloidea</taxon>
        <taxon>Philodinida</taxon>
        <taxon>Philodinidae</taxon>
        <taxon>Rotaria</taxon>
    </lineage>
</organism>
<feature type="non-terminal residue" evidence="1">
    <location>
        <position position="1"/>
    </location>
</feature>